<dbReference type="EMBL" id="CP008887">
    <property type="protein sequence ID" value="AIU69577.1"/>
    <property type="molecule type" value="Genomic_DNA"/>
</dbReference>
<dbReference type="AlphaFoldDB" id="A0A097QSX8"/>
<reference evidence="2 3" key="1">
    <citation type="journal article" date="2015" name="Int. J. Syst. Evol. Microbiol.">
        <title>Thermococcus eurythermalis sp. nov., a conditional piezophilic hyperthermophilic archaeon with a wide temperature range isolated from an oil-immersed chimney in the Guaymas Basin.</title>
        <authorList>
            <person name="Zhao W."/>
            <person name="Zeng X."/>
            <person name="Xiao X."/>
        </authorList>
    </citation>
    <scope>NUCLEOTIDE SEQUENCE [LARGE SCALE GENOMIC DNA]</scope>
    <source>
        <strain evidence="2 3">A501</strain>
    </source>
</reference>
<dbReference type="HOGENOM" id="CLU_008804_0_0_2"/>
<proteinExistence type="predicted"/>
<dbReference type="GeneID" id="25152606"/>
<dbReference type="KEGG" id="teu:TEU_04045"/>
<protein>
    <recommendedName>
        <fullName evidence="1">DUF2341 domain-containing protein</fullName>
    </recommendedName>
</protein>
<dbReference type="STRING" id="1505907.TEU_04045"/>
<dbReference type="RefSeq" id="WP_050002558.1">
    <property type="nucleotide sequence ID" value="NZ_CP008887.1"/>
</dbReference>
<keyword evidence="3" id="KW-1185">Reference proteome</keyword>
<dbReference type="Pfam" id="PF10102">
    <property type="entry name" value="DUF2341"/>
    <property type="match status" value="1"/>
</dbReference>
<dbReference type="InterPro" id="IPR018765">
    <property type="entry name" value="DUF2341"/>
</dbReference>
<name>A0A097QSX8_9EURY</name>
<gene>
    <name evidence="2" type="ORF">TEU_04045</name>
</gene>
<evidence type="ECO:0000313" key="3">
    <source>
        <dbReference type="Proteomes" id="UP000029980"/>
    </source>
</evidence>
<feature type="domain" description="DUF2341" evidence="1">
    <location>
        <begin position="517"/>
        <end position="591"/>
    </location>
</feature>
<sequence>MKRRGFIINSTALVLLIPLLLLLATYSNVTSYILQAQSQAIRLKTTQDVVSYLQLDLQNVMRLSLQRALVLGIAYTTTVEPLDDAQLALENLVKYGSYSQISSAGADWISRERQFMGNATLLEWLNNVRDYLATMGYRMVTPPSEIIDNIHLTIAPLDSFHIVANVTIPQVVIEDTSGKIVYNSSIPPRGSLYVVVPITDLEDPLVAHLTKGRMSRVVKPCSFAYPNLTPPYYLLTGYGSDPSTYPLKFAAPFSPVISSDRVYYGDTYPGEGALAYVLMDKPSTVPAVPYVFETSINGSLVSPSSILGDGDMGVLVFSGRADQSVNWCDENFNKRVGFRLSGIANRSLVLLKFDPSSVPFSEISHSGSLAEMRIYTSTCQPASYWIEKWDSSEVLIWLNVTGTDYYIYYSPGSQVQPSRGYLSNVVGDNYYTNVTLSPGQRVFLFNTTEPVFVRYQVNGDKNSDFNGGIEVTTPVEGPANVLHVALNYPFGVADVQVPVYLNSTWASLVPHSGNMARIRVYSDSDFTTEIPFWIEYWDDGGAIIWVRTDLPGDVYIKFGDELPLTRGNGDGVFEFFDDFSGDSLDTSKWNVKNPRGSYSVSNGILSLEGNNKAGNPDVWLWTKKTFPASYVVGMRVYIKNQPFWMWYIDSTGWGWMEHIIGNYGHLGDFNVNTGDFDDGLAGGGSYTKKTWSYMEIEIYNYYYLGDYYASVITYQDVTPFVWNWRSQNVVSYYYGVLNDIYASDNTAIGLGQFYKGPTEYDFIYVRKYLDLRYISEGVERLTSAVPVSFQLVDNWTTAGRLFILKNWKDVLSKYQTGTWSVDAPNRYEVDILSSSTLVFNFTHEPGSAFSQNSNADVGVVPAGNLSVYLVVNNSDDNSANFEWVFWGPYPYRVLTPLLSAPQQRPPSGNYVSVKVFDIQPFISCVVNARYFGVAGAPSFFERLEGGSTAHRARYLALAQAMQKAVYGRVKYPIGLVSFILPRNLPANLNFLIRKQPAVDYIYLDYLNYAGDDPNAMQVLGISATGGITSTSVLDQNFYLTPSTASLIFGPYTNDLLVPVGSG</sequence>
<dbReference type="OrthoDB" id="101984at2157"/>
<accession>A0A097QSX8</accession>
<dbReference type="Proteomes" id="UP000029980">
    <property type="component" value="Chromosome"/>
</dbReference>
<evidence type="ECO:0000259" key="1">
    <source>
        <dbReference type="Pfam" id="PF10102"/>
    </source>
</evidence>
<organism evidence="2 3">
    <name type="scientific">Thermococcus eurythermalis</name>
    <dbReference type="NCBI Taxonomy" id="1505907"/>
    <lineage>
        <taxon>Archaea</taxon>
        <taxon>Methanobacteriati</taxon>
        <taxon>Methanobacteriota</taxon>
        <taxon>Thermococci</taxon>
        <taxon>Thermococcales</taxon>
        <taxon>Thermococcaceae</taxon>
        <taxon>Thermococcus</taxon>
    </lineage>
</organism>
<evidence type="ECO:0000313" key="2">
    <source>
        <dbReference type="EMBL" id="AIU69577.1"/>
    </source>
</evidence>